<dbReference type="Pfam" id="PF01261">
    <property type="entry name" value="AP_endonuc_2"/>
    <property type="match status" value="1"/>
</dbReference>
<dbReference type="Proteomes" id="UP000231292">
    <property type="component" value="Unassembled WGS sequence"/>
</dbReference>
<dbReference type="AlphaFoldDB" id="A0A2G9YIE2"/>
<dbReference type="InterPro" id="IPR036237">
    <property type="entry name" value="Xyl_isomerase-like_sf"/>
</dbReference>
<evidence type="ECO:0000313" key="3">
    <source>
        <dbReference type="Proteomes" id="UP000231292"/>
    </source>
</evidence>
<gene>
    <name evidence="2" type="ORF">COX41_05395</name>
</gene>
<sequence length="237" mass="27623">MIKFGIRQSFDRIEQVQERYANLNTPVEVALPYYWDIYEPVRIHLAEVAGKIKFYGTTVLSIHAVQAPITDEKFKIWGKEIADFAKALKVRIVTLHPNNVNKNESTQKKALENLGYFASLYNNEVVFCIETFEGKRRVFTPDETVAFNLPMTLDTSHISDEKTIWRLLKDYRQNIKNVHLSAKEGSKQHLPIDMFCKEVVNYLVENKWDGNVILEYLFEFHDRMLSDLESLKSSVEV</sequence>
<proteinExistence type="predicted"/>
<dbReference type="Gene3D" id="3.20.20.150">
    <property type="entry name" value="Divalent-metal-dependent TIM barrel enzymes"/>
    <property type="match status" value="1"/>
</dbReference>
<dbReference type="EMBL" id="PCRK01000136">
    <property type="protein sequence ID" value="PIP18964.1"/>
    <property type="molecule type" value="Genomic_DNA"/>
</dbReference>
<dbReference type="SUPFAM" id="SSF51658">
    <property type="entry name" value="Xylose isomerase-like"/>
    <property type="match status" value="1"/>
</dbReference>
<evidence type="ECO:0000259" key="1">
    <source>
        <dbReference type="Pfam" id="PF01261"/>
    </source>
</evidence>
<feature type="domain" description="Xylose isomerase-like TIM barrel" evidence="1">
    <location>
        <begin position="72"/>
        <end position="216"/>
    </location>
</feature>
<dbReference type="InterPro" id="IPR013022">
    <property type="entry name" value="Xyl_isomerase-like_TIM-brl"/>
</dbReference>
<accession>A0A2G9YIE2</accession>
<name>A0A2G9YIE2_9BACT</name>
<reference evidence="2 3" key="1">
    <citation type="submission" date="2017-09" db="EMBL/GenBank/DDBJ databases">
        <title>Depth-based differentiation of microbial function through sediment-hosted aquifers and enrichment of novel symbionts in the deep terrestrial subsurface.</title>
        <authorList>
            <person name="Probst A.J."/>
            <person name="Ladd B."/>
            <person name="Jarett J.K."/>
            <person name="Geller-Mcgrath D.E."/>
            <person name="Sieber C.M."/>
            <person name="Emerson J.B."/>
            <person name="Anantharaman K."/>
            <person name="Thomas B.C."/>
            <person name="Malmstrom R."/>
            <person name="Stieglmeier M."/>
            <person name="Klingl A."/>
            <person name="Woyke T."/>
            <person name="Ryan C.M."/>
            <person name="Banfield J.F."/>
        </authorList>
    </citation>
    <scope>NUCLEOTIDE SEQUENCE [LARGE SCALE GENOMIC DNA]</scope>
    <source>
        <strain evidence="2">CG23_combo_of_CG06-09_8_20_14_all_41_10</strain>
    </source>
</reference>
<organism evidence="2 3">
    <name type="scientific">Candidatus Sherwoodlollariibacterium unditelluris</name>
    <dbReference type="NCBI Taxonomy" id="1974757"/>
    <lineage>
        <taxon>Bacteria</taxon>
        <taxon>Pseudomonadati</taxon>
        <taxon>Candidatus Omnitrophota</taxon>
        <taxon>Candidatus Sherwoodlollariibacterium</taxon>
    </lineage>
</organism>
<comment type="caution">
    <text evidence="2">The sequence shown here is derived from an EMBL/GenBank/DDBJ whole genome shotgun (WGS) entry which is preliminary data.</text>
</comment>
<protein>
    <recommendedName>
        <fullName evidence="1">Xylose isomerase-like TIM barrel domain-containing protein</fullName>
    </recommendedName>
</protein>
<evidence type="ECO:0000313" key="2">
    <source>
        <dbReference type="EMBL" id="PIP18964.1"/>
    </source>
</evidence>